<keyword evidence="2" id="KW-1185">Reference proteome</keyword>
<dbReference type="AlphaFoldDB" id="A0A972SN62"/>
<gene>
    <name evidence="1" type="ORF">GNZ13_46965</name>
</gene>
<name>A0A972SN62_9BURK</name>
<evidence type="ECO:0000313" key="1">
    <source>
        <dbReference type="EMBL" id="NPT61873.1"/>
    </source>
</evidence>
<comment type="caution">
    <text evidence="1">The sequence shown here is derived from an EMBL/GenBank/DDBJ whole genome shotgun (WGS) entry which is preliminary data.</text>
</comment>
<sequence length="1105" mass="117842">MSAINVLIVADGNRFTFDPASTTTEGVFTINAFIGALQASTDPVFTVAKAHRRGATNHEQHVTIPGDFTFTPADLASYDVMCLFGDEGYNDGGLEPGSSPLTPDELIAIADFMEGGGGVFAVGDHDGLGAYMCGDIPRVRTMRKWYEAEHPRAGFPSNWSTGSIVGSETRLLPRTDTLRPDSADGQFYFYDQSDPTPQPIMAIAPVHPVLQGPVGTITQFPDHMHEGEAIAAPAAFLTGPQITYNGATLGTRSFTEYPSVAGHQETPRVVATVTEIPGHTTIGPGGAYTNVATDNPPKTTGAISAYDGYNGGVGRVLTGSTFHHYMDINLTGDPTSASTTAGVGPTNSNAGLPPDALNGMFAYYVNAVSWLARLARTCSLWVDKSTFGVDEVEETKTYGNAFWVVLDGFSPSELGSTMPSFSGAFAGIVGANGIVPGTPVLENPAAPWMPQRILIPCTITFPAAALNAFPTGSAGPFFELLQANIVLGGAPYSAQADIELVPGADPYFNNVDPAQDNVFWLSQDLRVFTVTAGTVPPSVAGATLSTANPTMLDANAGYAFIQQLMANLNSGYSDPGGMDPFASVLPNQSGALTGDSSVTPHDGSGNINYNFAVARVRLSGGPTGSTAPNVRVFFRMFLTQSNDTDFQPTTTYASNPDTQGHPGSPVFDAATDTIPFFATGNYPSTDDYAGLNVNNRPVSAGAGGHVWTYFGCFLNVYDTNNVVNNKSVPSRLMGSHHCIVAEIAYDGAPIVNTNGVTMSPENSDKLAQRNLQVTPSDNPGASATHRIPQTFDLRPSRPVLAGASQLLDLPDELMIDWGNTPVGSTASIYWPQVDAAQVLKLATRMYPVHQLSTSDAHTLQCPVTAGATYVPIPPAAGQNFAGLFTIDLPPTVVKGQAFRIVVRRVSTRRVGERTVNAQPAATRASVGVRGDGKGHAMLNWRFVVGTFQVTIPVSTRDVLLEPEENSLAIMKWRLSQTAPSDRWYPVLQRYISYLAGRVNGLGGNAGSIEPSPLGVPPKPAHVHIEHAREFTGKVSSLDYDRFGDFDGFRLLAEDGCEHTFRSHEHAVEDVVRCAWRERDVVTVVVHRHEPHVPVSIVLRRAPRLH</sequence>
<reference evidence="1 2" key="1">
    <citation type="submission" date="2019-11" db="EMBL/GenBank/DDBJ databases">
        <title>Metabolism of dissolved organic matter in forest soils.</title>
        <authorList>
            <person name="Cyle K.T."/>
            <person name="Wilhelm R.C."/>
            <person name="Martinez C.E."/>
        </authorList>
    </citation>
    <scope>NUCLEOTIDE SEQUENCE [LARGE SCALE GENOMIC DNA]</scope>
    <source>
        <strain evidence="1 2">5N</strain>
    </source>
</reference>
<dbReference type="RefSeq" id="WP_172177904.1">
    <property type="nucleotide sequence ID" value="NZ_WOEZ01000289.1"/>
</dbReference>
<organism evidence="1 2">
    <name type="scientific">Paraburkholderia elongata</name>
    <dbReference type="NCBI Taxonomy" id="2675747"/>
    <lineage>
        <taxon>Bacteria</taxon>
        <taxon>Pseudomonadati</taxon>
        <taxon>Pseudomonadota</taxon>
        <taxon>Betaproteobacteria</taxon>
        <taxon>Burkholderiales</taxon>
        <taxon>Burkholderiaceae</taxon>
        <taxon>Paraburkholderia</taxon>
    </lineage>
</organism>
<dbReference type="Proteomes" id="UP000655523">
    <property type="component" value="Unassembled WGS sequence"/>
</dbReference>
<dbReference type="EMBL" id="WOEZ01000289">
    <property type="protein sequence ID" value="NPT61873.1"/>
    <property type="molecule type" value="Genomic_DNA"/>
</dbReference>
<protein>
    <submittedName>
        <fullName evidence="1">Uncharacterized protein</fullName>
    </submittedName>
</protein>
<accession>A0A972SN62</accession>
<proteinExistence type="predicted"/>
<evidence type="ECO:0000313" key="2">
    <source>
        <dbReference type="Proteomes" id="UP000655523"/>
    </source>
</evidence>